<evidence type="ECO:0000259" key="2">
    <source>
        <dbReference type="PROSITE" id="PS50937"/>
    </source>
</evidence>
<dbReference type="InterPro" id="IPR000551">
    <property type="entry name" value="MerR-type_HTH_dom"/>
</dbReference>
<accession>A0A3F3H0C0</accession>
<dbReference type="PANTHER" id="PTHR30204:SF98">
    <property type="entry name" value="HTH-TYPE TRANSCRIPTIONAL REGULATOR ADHR"/>
    <property type="match status" value="1"/>
</dbReference>
<dbReference type="AlphaFoldDB" id="A0A3F3H0C0"/>
<dbReference type="GO" id="GO:0003700">
    <property type="term" value="F:DNA-binding transcription factor activity"/>
    <property type="evidence" value="ECO:0007669"/>
    <property type="project" value="InterPro"/>
</dbReference>
<evidence type="ECO:0000256" key="1">
    <source>
        <dbReference type="ARBA" id="ARBA00023125"/>
    </source>
</evidence>
<dbReference type="RefSeq" id="WP_059393086.1">
    <property type="nucleotide sequence ID" value="NZ_DF968078.1"/>
</dbReference>
<dbReference type="SMART" id="SM00422">
    <property type="entry name" value="HTH_MERR"/>
    <property type="match status" value="1"/>
</dbReference>
<name>A0A3F3H0C0_9LACO</name>
<dbReference type="InterPro" id="IPR047057">
    <property type="entry name" value="MerR_fam"/>
</dbReference>
<dbReference type="GO" id="GO:0003677">
    <property type="term" value="F:DNA binding"/>
    <property type="evidence" value="ECO:0007669"/>
    <property type="project" value="UniProtKB-KW"/>
</dbReference>
<dbReference type="InterPro" id="IPR009061">
    <property type="entry name" value="DNA-bd_dom_put_sf"/>
</dbReference>
<gene>
    <name evidence="3" type="ORF">FTRO_0010950</name>
</gene>
<dbReference type="Gene3D" id="1.10.1660.10">
    <property type="match status" value="1"/>
</dbReference>
<dbReference type="PANTHER" id="PTHR30204">
    <property type="entry name" value="REDOX-CYCLING DRUG-SENSING TRANSCRIPTIONAL ACTIVATOR SOXR"/>
    <property type="match status" value="1"/>
</dbReference>
<keyword evidence="1" id="KW-0238">DNA-binding</keyword>
<sequence length="125" mass="14834">MNIKEPAKATGLSNDTIRYYERIGVIMPVPRKENQLRDFTERNINQLKFAKTMRHAGVSIERLREYIGMVLEDDDRTIPARKALLLEQAEEMQERINQIQSAHDHLLYKIDHYESHMRQAENRLE</sequence>
<evidence type="ECO:0000313" key="3">
    <source>
        <dbReference type="EMBL" id="GAP03552.1"/>
    </source>
</evidence>
<protein>
    <submittedName>
        <fullName evidence="3">MerR family putative transcriptional regulator</fullName>
    </submittedName>
</protein>
<proteinExistence type="predicted"/>
<reference evidence="3" key="1">
    <citation type="journal article" date="2015" name="BMC Genomics">
        <title>Comparative genomics of Fructobacillus spp. and Leuconostoc spp. reveals niche-specific evolution of Fructobacillus spp.</title>
        <authorList>
            <person name="Endo A."/>
            <person name="Tanizawa Y."/>
            <person name="Tanaka N."/>
            <person name="Maeno S."/>
            <person name="Kumar H."/>
            <person name="Shiwa Y."/>
            <person name="Okada S."/>
            <person name="Yoshikawa H."/>
            <person name="Dicks L."/>
            <person name="Nakagawa J."/>
            <person name="Arita M."/>
        </authorList>
    </citation>
    <scope>NUCLEOTIDE SEQUENCE [LARGE SCALE GENOMIC DNA]</scope>
    <source>
        <strain evidence="3">F214-1</strain>
    </source>
</reference>
<dbReference type="SUPFAM" id="SSF46955">
    <property type="entry name" value="Putative DNA-binding domain"/>
    <property type="match status" value="1"/>
</dbReference>
<dbReference type="PRINTS" id="PR00040">
    <property type="entry name" value="HTHMERR"/>
</dbReference>
<dbReference type="Pfam" id="PF13411">
    <property type="entry name" value="MerR_1"/>
    <property type="match status" value="1"/>
</dbReference>
<organism evidence="3">
    <name type="scientific">Fructobacillus tropaeoli</name>
    <dbReference type="NCBI Taxonomy" id="709323"/>
    <lineage>
        <taxon>Bacteria</taxon>
        <taxon>Bacillati</taxon>
        <taxon>Bacillota</taxon>
        <taxon>Bacilli</taxon>
        <taxon>Lactobacillales</taxon>
        <taxon>Lactobacillaceae</taxon>
        <taxon>Fructobacillus</taxon>
    </lineage>
</organism>
<dbReference type="CDD" id="cd01109">
    <property type="entry name" value="HTH_YyaN"/>
    <property type="match status" value="1"/>
</dbReference>
<dbReference type="Proteomes" id="UP000064514">
    <property type="component" value="Unassembled WGS sequence"/>
</dbReference>
<dbReference type="EMBL" id="DF968078">
    <property type="protein sequence ID" value="GAP03552.1"/>
    <property type="molecule type" value="Genomic_DNA"/>
</dbReference>
<dbReference type="STRING" id="709323.GCA_001047135_00096"/>
<feature type="domain" description="HTH merR-type" evidence="2">
    <location>
        <begin position="1"/>
        <end position="69"/>
    </location>
</feature>
<dbReference type="PROSITE" id="PS50937">
    <property type="entry name" value="HTH_MERR_2"/>
    <property type="match status" value="1"/>
</dbReference>